<keyword evidence="6" id="KW-0378">Hydrolase</keyword>
<dbReference type="Gene3D" id="3.60.10.10">
    <property type="entry name" value="Endonuclease/exonuclease/phosphatase"/>
    <property type="match status" value="1"/>
</dbReference>
<sequence length="249" mass="27956">MAVTNPSIRLVSLNIEGRKHLDLVLHFLQKCKPDVVCIQELFEKDIPHFERGLGMKTRFVPMTLRGQGEKGVGTPLTMGIGIMSALPMTEPSIRYYYGNPDSLPNFVWADMKTVNRMLLYTTVTKNGAAFTIGTTHFSWTPDGIANDRQREEVQKLLIILADIQDIMFCGDFNAPRGGEIFTTIAQQYTDNIPKQYTTSIDGTLHRARPLTLMVDGLFSTPHYKTKNVSLQCGVSDHCAVVAEIKRIYN</sequence>
<evidence type="ECO:0000256" key="5">
    <source>
        <dbReference type="ARBA" id="ARBA00022763"/>
    </source>
</evidence>
<organism evidence="10">
    <name type="scientific">marine sediment metagenome</name>
    <dbReference type="NCBI Taxonomy" id="412755"/>
    <lineage>
        <taxon>unclassified sequences</taxon>
        <taxon>metagenomes</taxon>
        <taxon>ecological metagenomes</taxon>
    </lineage>
</organism>
<dbReference type="GO" id="GO:0004518">
    <property type="term" value="F:nuclease activity"/>
    <property type="evidence" value="ECO:0007669"/>
    <property type="project" value="UniProtKB-KW"/>
</dbReference>
<evidence type="ECO:0000313" key="10">
    <source>
        <dbReference type="EMBL" id="KKM70132.1"/>
    </source>
</evidence>
<dbReference type="InterPro" id="IPR051547">
    <property type="entry name" value="TDP2-like"/>
</dbReference>
<dbReference type="PANTHER" id="PTHR15822">
    <property type="entry name" value="TRAF AND TNF RECEPTOR-ASSOCIATED PROTEIN"/>
    <property type="match status" value="1"/>
</dbReference>
<keyword evidence="5" id="KW-0227">DNA damage</keyword>
<protein>
    <recommendedName>
        <fullName evidence="9">Endonuclease/exonuclease/phosphatase domain-containing protein</fullName>
    </recommendedName>
</protein>
<evidence type="ECO:0000256" key="2">
    <source>
        <dbReference type="ARBA" id="ARBA00001946"/>
    </source>
</evidence>
<evidence type="ECO:0000256" key="7">
    <source>
        <dbReference type="ARBA" id="ARBA00022842"/>
    </source>
</evidence>
<evidence type="ECO:0000256" key="4">
    <source>
        <dbReference type="ARBA" id="ARBA00022723"/>
    </source>
</evidence>
<evidence type="ECO:0000256" key="6">
    <source>
        <dbReference type="ARBA" id="ARBA00022801"/>
    </source>
</evidence>
<keyword evidence="7" id="KW-0460">Magnesium</keyword>
<keyword evidence="4" id="KW-0479">Metal-binding</keyword>
<accession>A0A0F9MLT7</accession>
<reference evidence="10" key="1">
    <citation type="journal article" date="2015" name="Nature">
        <title>Complex archaea that bridge the gap between prokaryotes and eukaryotes.</title>
        <authorList>
            <person name="Spang A."/>
            <person name="Saw J.H."/>
            <person name="Jorgensen S.L."/>
            <person name="Zaremba-Niedzwiedzka K."/>
            <person name="Martijn J."/>
            <person name="Lind A.E."/>
            <person name="van Eijk R."/>
            <person name="Schleper C."/>
            <person name="Guy L."/>
            <person name="Ettema T.J."/>
        </authorList>
    </citation>
    <scope>NUCLEOTIDE SEQUENCE</scope>
</reference>
<dbReference type="GO" id="GO:0046872">
    <property type="term" value="F:metal ion binding"/>
    <property type="evidence" value="ECO:0007669"/>
    <property type="project" value="UniProtKB-KW"/>
</dbReference>
<dbReference type="InterPro" id="IPR036691">
    <property type="entry name" value="Endo/exonu/phosph_ase_sf"/>
</dbReference>
<name>A0A0F9MLT7_9ZZZZ</name>
<feature type="domain" description="Endonuclease/exonuclease/phosphatase" evidence="9">
    <location>
        <begin position="12"/>
        <end position="237"/>
    </location>
</feature>
<evidence type="ECO:0000256" key="3">
    <source>
        <dbReference type="ARBA" id="ARBA00022722"/>
    </source>
</evidence>
<dbReference type="GO" id="GO:0016787">
    <property type="term" value="F:hydrolase activity"/>
    <property type="evidence" value="ECO:0007669"/>
    <property type="project" value="UniProtKB-KW"/>
</dbReference>
<evidence type="ECO:0000256" key="8">
    <source>
        <dbReference type="ARBA" id="ARBA00023204"/>
    </source>
</evidence>
<evidence type="ECO:0000259" key="9">
    <source>
        <dbReference type="Pfam" id="PF03372"/>
    </source>
</evidence>
<gene>
    <name evidence="10" type="ORF">LCGC14_1443820</name>
</gene>
<comment type="cofactor">
    <cofactor evidence="2">
        <name>Mg(2+)</name>
        <dbReference type="ChEBI" id="CHEBI:18420"/>
    </cofactor>
</comment>
<evidence type="ECO:0000256" key="1">
    <source>
        <dbReference type="ARBA" id="ARBA00001936"/>
    </source>
</evidence>
<dbReference type="GO" id="GO:0006281">
    <property type="term" value="P:DNA repair"/>
    <property type="evidence" value="ECO:0007669"/>
    <property type="project" value="UniProtKB-KW"/>
</dbReference>
<dbReference type="AlphaFoldDB" id="A0A0F9MLT7"/>
<keyword evidence="8" id="KW-0234">DNA repair</keyword>
<proteinExistence type="predicted"/>
<dbReference type="InterPro" id="IPR005135">
    <property type="entry name" value="Endo/exonuclease/phosphatase"/>
</dbReference>
<comment type="cofactor">
    <cofactor evidence="1">
        <name>Mn(2+)</name>
        <dbReference type="ChEBI" id="CHEBI:29035"/>
    </cofactor>
</comment>
<comment type="caution">
    <text evidence="10">The sequence shown here is derived from an EMBL/GenBank/DDBJ whole genome shotgun (WGS) entry which is preliminary data.</text>
</comment>
<dbReference type="Pfam" id="PF03372">
    <property type="entry name" value="Exo_endo_phos"/>
    <property type="match status" value="1"/>
</dbReference>
<dbReference type="PANTHER" id="PTHR15822:SF4">
    <property type="entry name" value="TYROSYL-DNA PHOSPHODIESTERASE 2"/>
    <property type="match status" value="1"/>
</dbReference>
<keyword evidence="3" id="KW-0540">Nuclease</keyword>
<dbReference type="SUPFAM" id="SSF56219">
    <property type="entry name" value="DNase I-like"/>
    <property type="match status" value="1"/>
</dbReference>
<dbReference type="EMBL" id="LAZR01009872">
    <property type="protein sequence ID" value="KKM70132.1"/>
    <property type="molecule type" value="Genomic_DNA"/>
</dbReference>